<comment type="caution">
    <text evidence="4">The sequence shown here is derived from an EMBL/GenBank/DDBJ whole genome shotgun (WGS) entry which is preliminary data.</text>
</comment>
<keyword evidence="2" id="KW-0648">Protein biosynthesis</keyword>
<dbReference type="GO" id="GO:0001731">
    <property type="term" value="P:formation of translation preinitiation complex"/>
    <property type="evidence" value="ECO:0007669"/>
    <property type="project" value="TreeGrafter"/>
</dbReference>
<evidence type="ECO:0000313" key="4">
    <source>
        <dbReference type="EMBL" id="KAG1784653.1"/>
    </source>
</evidence>
<dbReference type="GO" id="GO:0000049">
    <property type="term" value="F:tRNA binding"/>
    <property type="evidence" value="ECO:0007669"/>
    <property type="project" value="TreeGrafter"/>
</dbReference>
<dbReference type="InterPro" id="IPR050543">
    <property type="entry name" value="eIF2G"/>
</dbReference>
<evidence type="ECO:0000256" key="2">
    <source>
        <dbReference type="ARBA" id="ARBA00022917"/>
    </source>
</evidence>
<keyword evidence="3" id="KW-0342">GTP-binding</keyword>
<accession>A0A9P7DA48</accession>
<dbReference type="GO" id="GO:0003743">
    <property type="term" value="F:translation initiation factor activity"/>
    <property type="evidence" value="ECO:0007669"/>
    <property type="project" value="TreeGrafter"/>
</dbReference>
<sequence length="151" mass="16787">MVKAISGVRVMTVQFKSELVHNITITLDARMRDVPAQTAIDRLAQTRKIIVRANGQDAVTGSNSFSMFPSHGRCSSSDRRKRNIYLATVEIMKLENLIILQNKVDLIKVAKARAHQKSIAAFVKDTISVQLKYNIDAVNEYVVKGTLIATS</sequence>
<proteinExistence type="predicted"/>
<dbReference type="GO" id="GO:0005525">
    <property type="term" value="F:GTP binding"/>
    <property type="evidence" value="ECO:0007669"/>
    <property type="project" value="UniProtKB-KW"/>
</dbReference>
<dbReference type="PANTHER" id="PTHR42854">
    <property type="entry name" value="EUKARYOTIC TRANSLATION INITIATION FACTOR 2 SUBUNIT 3 FAMILY MEMBER"/>
    <property type="match status" value="1"/>
</dbReference>
<dbReference type="GeneID" id="64601737"/>
<name>A0A9P7DA48_9AGAM</name>
<dbReference type="PANTHER" id="PTHR42854:SF3">
    <property type="entry name" value="EUKARYOTIC TRANSLATION INITIATION FACTOR 2 SUBUNIT 3-RELATED"/>
    <property type="match status" value="1"/>
</dbReference>
<dbReference type="OrthoDB" id="10521316at2759"/>
<protein>
    <submittedName>
        <fullName evidence="4">Uncharacterized protein</fullName>
    </submittedName>
</protein>
<keyword evidence="5" id="KW-1185">Reference proteome</keyword>
<dbReference type="AlphaFoldDB" id="A0A9P7DA48"/>
<evidence type="ECO:0000256" key="3">
    <source>
        <dbReference type="ARBA" id="ARBA00023134"/>
    </source>
</evidence>
<dbReference type="GO" id="GO:0005850">
    <property type="term" value="C:eukaryotic translation initiation factor 2 complex"/>
    <property type="evidence" value="ECO:0007669"/>
    <property type="project" value="TreeGrafter"/>
</dbReference>
<organism evidence="4 5">
    <name type="scientific">Suillus plorans</name>
    <dbReference type="NCBI Taxonomy" id="116603"/>
    <lineage>
        <taxon>Eukaryota</taxon>
        <taxon>Fungi</taxon>
        <taxon>Dikarya</taxon>
        <taxon>Basidiomycota</taxon>
        <taxon>Agaricomycotina</taxon>
        <taxon>Agaricomycetes</taxon>
        <taxon>Agaricomycetidae</taxon>
        <taxon>Boletales</taxon>
        <taxon>Suillineae</taxon>
        <taxon>Suillaceae</taxon>
        <taxon>Suillus</taxon>
    </lineage>
</organism>
<keyword evidence="1" id="KW-0547">Nucleotide-binding</keyword>
<evidence type="ECO:0000256" key="1">
    <source>
        <dbReference type="ARBA" id="ARBA00022741"/>
    </source>
</evidence>
<evidence type="ECO:0000313" key="5">
    <source>
        <dbReference type="Proteomes" id="UP000719766"/>
    </source>
</evidence>
<dbReference type="GO" id="GO:0005829">
    <property type="term" value="C:cytosol"/>
    <property type="evidence" value="ECO:0007669"/>
    <property type="project" value="TreeGrafter"/>
</dbReference>
<reference evidence="4" key="1">
    <citation type="journal article" date="2020" name="New Phytol.">
        <title>Comparative genomics reveals dynamic genome evolution in host specialist ectomycorrhizal fungi.</title>
        <authorList>
            <person name="Lofgren L.A."/>
            <person name="Nguyen N.H."/>
            <person name="Vilgalys R."/>
            <person name="Ruytinx J."/>
            <person name="Liao H.L."/>
            <person name="Branco S."/>
            <person name="Kuo A."/>
            <person name="LaButti K."/>
            <person name="Lipzen A."/>
            <person name="Andreopoulos W."/>
            <person name="Pangilinan J."/>
            <person name="Riley R."/>
            <person name="Hundley H."/>
            <person name="Na H."/>
            <person name="Barry K."/>
            <person name="Grigoriev I.V."/>
            <person name="Stajich J.E."/>
            <person name="Kennedy P.G."/>
        </authorList>
    </citation>
    <scope>NUCLEOTIDE SEQUENCE</scope>
    <source>
        <strain evidence="4">S12</strain>
    </source>
</reference>
<dbReference type="EMBL" id="JABBWE010000134">
    <property type="protein sequence ID" value="KAG1784653.1"/>
    <property type="molecule type" value="Genomic_DNA"/>
</dbReference>
<gene>
    <name evidence="4" type="ORF">HD556DRAFT_1451540</name>
</gene>
<dbReference type="Proteomes" id="UP000719766">
    <property type="component" value="Unassembled WGS sequence"/>
</dbReference>
<dbReference type="RefSeq" id="XP_041152138.1">
    <property type="nucleotide sequence ID" value="XM_041307973.1"/>
</dbReference>